<evidence type="ECO:0000259" key="4">
    <source>
        <dbReference type="SMART" id="SM00065"/>
    </source>
</evidence>
<feature type="compositionally biased region" description="Pro residues" evidence="3">
    <location>
        <begin position="282"/>
        <end position="299"/>
    </location>
</feature>
<dbReference type="SUPFAM" id="SSF55781">
    <property type="entry name" value="GAF domain-like"/>
    <property type="match status" value="1"/>
</dbReference>
<dbReference type="PANTHER" id="PTHR43156:SF2">
    <property type="entry name" value="STAGE II SPORULATION PROTEIN E"/>
    <property type="match status" value="1"/>
</dbReference>
<dbReference type="Proteomes" id="UP000252355">
    <property type="component" value="Unassembled WGS sequence"/>
</dbReference>
<evidence type="ECO:0000256" key="3">
    <source>
        <dbReference type="SAM" id="MobiDB-lite"/>
    </source>
</evidence>
<dbReference type="GO" id="GO:0016791">
    <property type="term" value="F:phosphatase activity"/>
    <property type="evidence" value="ECO:0007669"/>
    <property type="project" value="TreeGrafter"/>
</dbReference>
<dbReference type="InterPro" id="IPR052016">
    <property type="entry name" value="Bact_Sigma-Reg"/>
</dbReference>
<gene>
    <name evidence="6" type="ORF">OZSIB_2919</name>
</gene>
<accession>A0A367ZRD1</accession>
<sequence length="961" mass="104700">MKTVFLDLLARATRIPSGQAWDSRLAGALPAIPGFVAAAVRLRGDRPAPEGPPSFVHCSPLPEPALCELLDLGAGRAGWAATGDDAFHLPAQHEGTPVTVLIAPLQRGRAWRGEVILITRRLSRGEEMEYGWFLDHLARLLLHRSEALLVPRSATATDADRHLAFLHDTMRLLCQSNPAAGGPDGGVIGLSQQLAQEADLLVEILTALLGHLGLDHAFAVRRFSDRLTQVVVVASVDPEEPLPAGLREQIEDVFYLDEAPFGRFEEAAMVIRRIGRPLSAAAPPPAPQASPSPPRPNPDLPASAGGGSEPAGPTVPGFVHAGGVPCQVGTEMYGYLGHCTAHGTDLAATSRLLAMLANHLGFWFAQAYHLRQAEMKRDIQRKMNMTLSVLLSSVNLTEIVGKLVSDLDFLFGQKAGAVLLTSPETNHLEVFQVFGRPPDGFDLNAWMADPEVQKTLWDGVASEPTPEENPFIRMVFPLTTNPQQVTLLTDPANMPQKRLLGGIVLFRSPDNRPVTDDIKYMLTQLVNGVGAALLVALNYLEKLETIRALEGLMGKLSNADALFSEMIEIIRRLLKVTRISFLTLTPDRQHLVIRHCHGLPEGVKESTRIPIGDEISGRVVRTGTSLRLDNIEADERFQKRSLERYFNRSLLSVPLIGHGPQGEKTVLGVINVNNKVSGLTFTEQDQQLLEAIAHLVVAALETMAREEERRRKEQEEQRLQMQLAMAREVQLRLLPTSFPEIGPALEMAGRSEPAIQIGGDLYDGLRLDDGRWLAAIGDVSGKGMPAALLMATTRILLRSAANESSDPVRILATVNDRLAREVEDRFVTMQVVAIDPGTGEAEMASAGHGPLMARLQGKVTQISAGKGMPLGLMPGLTCQATRFRMQPGDAFLMFTDGLYEEKSPTGEMFGLARAEELFARHGERPAPALVEAIFEAIATWRAAQPPHDDLTVVAVTYRGFF</sequence>
<dbReference type="InterPro" id="IPR036457">
    <property type="entry name" value="PPM-type-like_dom_sf"/>
</dbReference>
<dbReference type="SMART" id="SM00331">
    <property type="entry name" value="PP2C_SIG"/>
    <property type="match status" value="1"/>
</dbReference>
<evidence type="ECO:0000313" key="7">
    <source>
        <dbReference type="Proteomes" id="UP000252355"/>
    </source>
</evidence>
<dbReference type="Gene3D" id="3.30.450.40">
    <property type="match status" value="1"/>
</dbReference>
<dbReference type="Pfam" id="PF07228">
    <property type="entry name" value="SpoIIE"/>
    <property type="match status" value="1"/>
</dbReference>
<evidence type="ECO:0000256" key="2">
    <source>
        <dbReference type="SAM" id="Coils"/>
    </source>
</evidence>
<dbReference type="EMBL" id="QOQW01000005">
    <property type="protein sequence ID" value="RCK80606.1"/>
    <property type="molecule type" value="Genomic_DNA"/>
</dbReference>
<evidence type="ECO:0000256" key="1">
    <source>
        <dbReference type="ARBA" id="ARBA00022801"/>
    </source>
</evidence>
<feature type="region of interest" description="Disordered" evidence="3">
    <location>
        <begin position="280"/>
        <end position="316"/>
    </location>
</feature>
<feature type="coiled-coil region" evidence="2">
    <location>
        <begin position="696"/>
        <end position="729"/>
    </location>
</feature>
<keyword evidence="1" id="KW-0378">Hydrolase</keyword>
<dbReference type="SMART" id="SM00065">
    <property type="entry name" value="GAF"/>
    <property type="match status" value="1"/>
</dbReference>
<dbReference type="PANTHER" id="PTHR43156">
    <property type="entry name" value="STAGE II SPORULATION PROTEIN E-RELATED"/>
    <property type="match status" value="1"/>
</dbReference>
<proteinExistence type="predicted"/>
<dbReference type="Gene3D" id="3.60.40.10">
    <property type="entry name" value="PPM-type phosphatase domain"/>
    <property type="match status" value="1"/>
</dbReference>
<keyword evidence="2" id="KW-0175">Coiled coil</keyword>
<feature type="domain" description="PPM-type phosphatase" evidence="5">
    <location>
        <begin position="742"/>
        <end position="957"/>
    </location>
</feature>
<dbReference type="SUPFAM" id="SSF81606">
    <property type="entry name" value="PP2C-like"/>
    <property type="match status" value="1"/>
</dbReference>
<dbReference type="Pfam" id="PF01590">
    <property type="entry name" value="GAF"/>
    <property type="match status" value="1"/>
</dbReference>
<organism evidence="6 7">
    <name type="scientific">Candidatus Ozemobacter sibiricus</name>
    <dbReference type="NCBI Taxonomy" id="2268124"/>
    <lineage>
        <taxon>Bacteria</taxon>
        <taxon>Candidatus Ozemobacteria</taxon>
        <taxon>Candidatus Ozemobacterales</taxon>
        <taxon>Candidatus Ozemobacteraceae</taxon>
        <taxon>Candidatus Ozemobacter</taxon>
    </lineage>
</organism>
<protein>
    <submittedName>
        <fullName evidence="6">Serine phosphatase RsbU, regulator of sigma subunit</fullName>
    </submittedName>
</protein>
<dbReference type="InterPro" id="IPR029016">
    <property type="entry name" value="GAF-like_dom_sf"/>
</dbReference>
<name>A0A367ZRD1_9BACT</name>
<dbReference type="InterPro" id="IPR003018">
    <property type="entry name" value="GAF"/>
</dbReference>
<comment type="caution">
    <text evidence="6">The sequence shown here is derived from an EMBL/GenBank/DDBJ whole genome shotgun (WGS) entry which is preliminary data.</text>
</comment>
<reference evidence="6 7" key="1">
    <citation type="submission" date="2018-05" db="EMBL/GenBank/DDBJ databases">
        <title>A metagenomic window into the 2 km-deep terrestrial subsurface aquifer revealed taxonomically and functionally diverse microbial community comprising novel uncultured bacterial lineages.</title>
        <authorList>
            <person name="Kadnikov V.V."/>
            <person name="Mardanov A.V."/>
            <person name="Beletsky A.V."/>
            <person name="Banks D."/>
            <person name="Pimenov N.V."/>
            <person name="Frank Y.A."/>
            <person name="Karnachuk O.V."/>
            <person name="Ravin N.V."/>
        </authorList>
    </citation>
    <scope>NUCLEOTIDE SEQUENCE [LARGE SCALE GENOMIC DNA]</scope>
    <source>
        <strain evidence="6">BY5</strain>
    </source>
</reference>
<feature type="domain" description="GAF" evidence="4">
    <location>
        <begin position="558"/>
        <end position="710"/>
    </location>
</feature>
<dbReference type="AlphaFoldDB" id="A0A367ZRD1"/>
<evidence type="ECO:0000259" key="5">
    <source>
        <dbReference type="SMART" id="SM00331"/>
    </source>
</evidence>
<dbReference type="InterPro" id="IPR001932">
    <property type="entry name" value="PPM-type_phosphatase-like_dom"/>
</dbReference>
<evidence type="ECO:0000313" key="6">
    <source>
        <dbReference type="EMBL" id="RCK80606.1"/>
    </source>
</evidence>